<dbReference type="EMBL" id="CP001390">
    <property type="protein sequence ID" value="ACM21902.1"/>
    <property type="molecule type" value="Genomic_DNA"/>
</dbReference>
<keyword evidence="2" id="KW-1185">Reference proteome</keyword>
<dbReference type="Proteomes" id="UP000007721">
    <property type="component" value="Chromosome"/>
</dbReference>
<accession>B9M6B4</accession>
<protein>
    <recommendedName>
        <fullName evidence="3">Rubrerythrin diiron-binding domain-containing protein</fullName>
    </recommendedName>
</protein>
<dbReference type="SUPFAM" id="SSF47240">
    <property type="entry name" value="Ferritin-like"/>
    <property type="match status" value="1"/>
</dbReference>
<dbReference type="KEGG" id="geo:Geob_3561"/>
<dbReference type="HOGENOM" id="CLU_138442_0_0_7"/>
<evidence type="ECO:0000313" key="1">
    <source>
        <dbReference type="EMBL" id="ACM21902.1"/>
    </source>
</evidence>
<dbReference type="InterPro" id="IPR012347">
    <property type="entry name" value="Ferritin-like"/>
</dbReference>
<organism evidence="1 2">
    <name type="scientific">Geotalea daltonii (strain DSM 22248 / JCM 15807 / FRC-32)</name>
    <name type="common">Geobacter daltonii</name>
    <dbReference type="NCBI Taxonomy" id="316067"/>
    <lineage>
        <taxon>Bacteria</taxon>
        <taxon>Pseudomonadati</taxon>
        <taxon>Thermodesulfobacteriota</taxon>
        <taxon>Desulfuromonadia</taxon>
        <taxon>Geobacterales</taxon>
        <taxon>Geobacteraceae</taxon>
        <taxon>Geotalea</taxon>
    </lineage>
</organism>
<evidence type="ECO:0008006" key="3">
    <source>
        <dbReference type="Google" id="ProtNLM"/>
    </source>
</evidence>
<name>B9M6B4_GEODF</name>
<reference evidence="1 2" key="1">
    <citation type="submission" date="2009-01" db="EMBL/GenBank/DDBJ databases">
        <title>Complete sequence of Geobacter sp. FRC-32.</title>
        <authorList>
            <consortium name="US DOE Joint Genome Institute"/>
            <person name="Lucas S."/>
            <person name="Copeland A."/>
            <person name="Lapidus A."/>
            <person name="Glavina del Rio T."/>
            <person name="Dalin E."/>
            <person name="Tice H."/>
            <person name="Bruce D."/>
            <person name="Goodwin L."/>
            <person name="Pitluck S."/>
            <person name="Saunders E."/>
            <person name="Brettin T."/>
            <person name="Detter J.C."/>
            <person name="Han C."/>
            <person name="Larimer F."/>
            <person name="Land M."/>
            <person name="Hauser L."/>
            <person name="Kyrpides N."/>
            <person name="Ovchinnikova G."/>
            <person name="Kostka J."/>
            <person name="Richardson P."/>
        </authorList>
    </citation>
    <scope>NUCLEOTIDE SEQUENCE [LARGE SCALE GENOMIC DNA]</scope>
    <source>
        <strain evidence="2">DSM 22248 / JCM 15807 / FRC-32</strain>
    </source>
</reference>
<gene>
    <name evidence="1" type="ordered locus">Geob_3561</name>
</gene>
<dbReference type="OrthoDB" id="5397802at2"/>
<dbReference type="InterPro" id="IPR009078">
    <property type="entry name" value="Ferritin-like_SF"/>
</dbReference>
<sequence>MGKGKEVDYNTVRILELCRDVELHGAEIYRYFSEIFANDPMISNLWFKTYQEELNHAHQFVMAINMRKENIVQSVKIDLYSAQNMLKVIQSIYDSVRKNRPTILDAFRSAIKLEEKLADMHMHAISEFTDQSLKALFKALMNADKEHVETLRNAYTSLLKVNV</sequence>
<dbReference type="AlphaFoldDB" id="B9M6B4"/>
<dbReference type="RefSeq" id="WP_012648630.1">
    <property type="nucleotide sequence ID" value="NC_011979.1"/>
</dbReference>
<dbReference type="eggNOG" id="COG1633">
    <property type="taxonomic scope" value="Bacteria"/>
</dbReference>
<dbReference type="STRING" id="316067.Geob_3561"/>
<dbReference type="Gene3D" id="1.20.1260.10">
    <property type="match status" value="1"/>
</dbReference>
<evidence type="ECO:0000313" key="2">
    <source>
        <dbReference type="Proteomes" id="UP000007721"/>
    </source>
</evidence>
<proteinExistence type="predicted"/>